<dbReference type="AlphaFoldDB" id="A0AA39TGY0"/>
<dbReference type="Proteomes" id="UP001175228">
    <property type="component" value="Unassembled WGS sequence"/>
</dbReference>
<comment type="caution">
    <text evidence="1">The sequence shown here is derived from an EMBL/GenBank/DDBJ whole genome shotgun (WGS) entry which is preliminary data.</text>
</comment>
<evidence type="ECO:0000313" key="2">
    <source>
        <dbReference type="Proteomes" id="UP001175228"/>
    </source>
</evidence>
<protein>
    <submittedName>
        <fullName evidence="1">Uncharacterized protein</fullName>
    </submittedName>
</protein>
<dbReference type="EMBL" id="JAUEPU010000039">
    <property type="protein sequence ID" value="KAK0488276.1"/>
    <property type="molecule type" value="Genomic_DNA"/>
</dbReference>
<name>A0AA39TGY0_9AGAR</name>
<gene>
    <name evidence="1" type="ORF">EDD18DRAFT_1110253</name>
</gene>
<organism evidence="1 2">
    <name type="scientific">Armillaria luteobubalina</name>
    <dbReference type="NCBI Taxonomy" id="153913"/>
    <lineage>
        <taxon>Eukaryota</taxon>
        <taxon>Fungi</taxon>
        <taxon>Dikarya</taxon>
        <taxon>Basidiomycota</taxon>
        <taxon>Agaricomycotina</taxon>
        <taxon>Agaricomycetes</taxon>
        <taxon>Agaricomycetidae</taxon>
        <taxon>Agaricales</taxon>
        <taxon>Marasmiineae</taxon>
        <taxon>Physalacriaceae</taxon>
        <taxon>Armillaria</taxon>
    </lineage>
</organism>
<accession>A0AA39TGY0</accession>
<reference evidence="1" key="1">
    <citation type="submission" date="2023-06" db="EMBL/GenBank/DDBJ databases">
        <authorList>
            <consortium name="Lawrence Berkeley National Laboratory"/>
            <person name="Ahrendt S."/>
            <person name="Sahu N."/>
            <person name="Indic B."/>
            <person name="Wong-Bajracharya J."/>
            <person name="Merenyi Z."/>
            <person name="Ke H.-M."/>
            <person name="Monk M."/>
            <person name="Kocsube S."/>
            <person name="Drula E."/>
            <person name="Lipzen A."/>
            <person name="Balint B."/>
            <person name="Henrissat B."/>
            <person name="Andreopoulos B."/>
            <person name="Martin F.M."/>
            <person name="Harder C.B."/>
            <person name="Rigling D."/>
            <person name="Ford K.L."/>
            <person name="Foster G.D."/>
            <person name="Pangilinan J."/>
            <person name="Papanicolaou A."/>
            <person name="Barry K."/>
            <person name="LaButti K."/>
            <person name="Viragh M."/>
            <person name="Koriabine M."/>
            <person name="Yan M."/>
            <person name="Riley R."/>
            <person name="Champramary S."/>
            <person name="Plett K.L."/>
            <person name="Tsai I.J."/>
            <person name="Slot J."/>
            <person name="Sipos G."/>
            <person name="Plett J."/>
            <person name="Nagy L.G."/>
            <person name="Grigoriev I.V."/>
        </authorList>
    </citation>
    <scope>NUCLEOTIDE SEQUENCE</scope>
    <source>
        <strain evidence="1">HWK02</strain>
    </source>
</reference>
<keyword evidence="2" id="KW-1185">Reference proteome</keyword>
<evidence type="ECO:0000313" key="1">
    <source>
        <dbReference type="EMBL" id="KAK0488276.1"/>
    </source>
</evidence>
<sequence>MDGRTGLMDVRLFQESPTRHLRPIRMRGTGREDASRPKKEENGCTFNDVRLNVLVLLGTLSPQESAWVLDNIASVVWQWLETLGKALMSNVTLMIMGPHPGQGGQIDYALDLRPKDWSEVGGGKGHDQAMELFMGFARSCFTPQEMRACALKVPDSPASVEKTIVGIVGMDNDSVVVEAGVEPEGSKKKCKKRLKKMKATGEKENDNAILPPTKCVKTMGLQDVSNSVMPVNICEYVSVHDKDDPMDVPSNSEELQLEALELLPNINPVLQQLSDHPVNITHLSSSVDPSSAMLNEIRNGTDSPKSATSELPSSPTIFPLLPAPNAEPIIGLIPLFPVTVADLTLLDRDVWPEWFEGLMEYLEGYDLGCKERPAIKWTPSRGGNMDQVLQMLKLSHCTKHSEELEWCNIVAVEGPLGDECRGPLEGDWEGLVKHGQNGYVSPIACLAWWGQAVGDGDVELHRNWELALEECHHVLLNLLTMPVM</sequence>
<proteinExistence type="predicted"/>